<proteinExistence type="predicted"/>
<accession>A0ABW7GSF2</accession>
<keyword evidence="2" id="KW-1185">Reference proteome</keyword>
<dbReference type="Proteomes" id="UP001606302">
    <property type="component" value="Unassembled WGS sequence"/>
</dbReference>
<evidence type="ECO:0000313" key="1">
    <source>
        <dbReference type="EMBL" id="MFG6464855.1"/>
    </source>
</evidence>
<organism evidence="1 2">
    <name type="scientific">Pelomonas lactea</name>
    <dbReference type="NCBI Taxonomy" id="3299030"/>
    <lineage>
        <taxon>Bacteria</taxon>
        <taxon>Pseudomonadati</taxon>
        <taxon>Pseudomonadota</taxon>
        <taxon>Betaproteobacteria</taxon>
        <taxon>Burkholderiales</taxon>
        <taxon>Sphaerotilaceae</taxon>
        <taxon>Roseateles</taxon>
    </lineage>
</organism>
<dbReference type="RefSeq" id="WP_394514515.1">
    <property type="nucleotide sequence ID" value="NZ_JBIGHX010000012.1"/>
</dbReference>
<protein>
    <submittedName>
        <fullName evidence="1">Uncharacterized protein</fullName>
    </submittedName>
</protein>
<evidence type="ECO:0000313" key="2">
    <source>
        <dbReference type="Proteomes" id="UP001606302"/>
    </source>
</evidence>
<comment type="caution">
    <text evidence="1">The sequence shown here is derived from an EMBL/GenBank/DDBJ whole genome shotgun (WGS) entry which is preliminary data.</text>
</comment>
<gene>
    <name evidence="1" type="ORF">ACG04Q_25000</name>
</gene>
<name>A0ABW7GSF2_9BURK</name>
<sequence length="269" mass="27781">MVATLLAPPRDELVLPAGDGLLFVDAANGEVVTGGLRCRLVQRRDGRLLGVARSTPGGAHHWPDLADRWRTAPAAPVQADVVVSDELQRFLPLSLPWPLPAAPAGQVVAGTLLQGQRLLRVNLLSAPGRPAPPGLASVYGLLAWQLDGAPAAWARVSYLTGDGRVVDGATDADGRLALHLPRPRPDRPGSPPGPAAQLRVFADRALAAASAALAAPDVLAFAAQPEVSALADVGAATAYAPPAFITGEPLILASLGLPPAQRELRLVPI</sequence>
<reference evidence="1 2" key="1">
    <citation type="submission" date="2024-08" db="EMBL/GenBank/DDBJ databases">
        <authorList>
            <person name="Lu H."/>
        </authorList>
    </citation>
    <scope>NUCLEOTIDE SEQUENCE [LARGE SCALE GENOMIC DNA]</scope>
    <source>
        <strain evidence="1 2">DXS20W</strain>
    </source>
</reference>
<dbReference type="EMBL" id="JBIGHX010000012">
    <property type="protein sequence ID" value="MFG6464855.1"/>
    <property type="molecule type" value="Genomic_DNA"/>
</dbReference>